<dbReference type="AlphaFoldDB" id="A0A1G2EPT5"/>
<evidence type="ECO:0000256" key="1">
    <source>
        <dbReference type="SAM" id="MobiDB-lite"/>
    </source>
</evidence>
<evidence type="ECO:0000256" key="2">
    <source>
        <dbReference type="SAM" id="SignalP"/>
    </source>
</evidence>
<dbReference type="InterPro" id="IPR012334">
    <property type="entry name" value="Pectin_lyas_fold"/>
</dbReference>
<feature type="domain" description="LTD" evidence="3">
    <location>
        <begin position="596"/>
        <end position="731"/>
    </location>
</feature>
<feature type="region of interest" description="Disordered" evidence="1">
    <location>
        <begin position="364"/>
        <end position="384"/>
    </location>
</feature>
<dbReference type="Pfam" id="PF13229">
    <property type="entry name" value="Beta_helix"/>
    <property type="match status" value="1"/>
</dbReference>
<dbReference type="STRING" id="1801677.A2365_01605"/>
<evidence type="ECO:0000259" key="3">
    <source>
        <dbReference type="PROSITE" id="PS51841"/>
    </source>
</evidence>
<dbReference type="InterPro" id="IPR036415">
    <property type="entry name" value="Lamin_tail_dom_sf"/>
</dbReference>
<organism evidence="4 5">
    <name type="scientific">Candidatus Nealsonbacteria bacterium RIFOXYB1_FULL_40_15</name>
    <dbReference type="NCBI Taxonomy" id="1801677"/>
    <lineage>
        <taxon>Bacteria</taxon>
        <taxon>Candidatus Nealsoniibacteriota</taxon>
    </lineage>
</organism>
<protein>
    <recommendedName>
        <fullName evidence="3">LTD domain-containing protein</fullName>
    </recommendedName>
</protein>
<dbReference type="SUPFAM" id="SSF74853">
    <property type="entry name" value="Lamin A/C globular tail domain"/>
    <property type="match status" value="2"/>
</dbReference>
<accession>A0A1G2EPT5</accession>
<dbReference type="PROSITE" id="PS51841">
    <property type="entry name" value="LTD"/>
    <property type="match status" value="1"/>
</dbReference>
<evidence type="ECO:0000313" key="4">
    <source>
        <dbReference type="EMBL" id="OGZ27268.1"/>
    </source>
</evidence>
<dbReference type="Proteomes" id="UP000177740">
    <property type="component" value="Unassembled WGS sequence"/>
</dbReference>
<dbReference type="Gene3D" id="2.160.20.10">
    <property type="entry name" value="Single-stranded right-handed beta-helix, Pectin lyase-like"/>
    <property type="match status" value="2"/>
</dbReference>
<evidence type="ECO:0000313" key="5">
    <source>
        <dbReference type="Proteomes" id="UP000177740"/>
    </source>
</evidence>
<dbReference type="InterPro" id="IPR001322">
    <property type="entry name" value="Lamin_tail_dom"/>
</dbReference>
<dbReference type="EMBL" id="MHMM01000009">
    <property type="protein sequence ID" value="OGZ27268.1"/>
    <property type="molecule type" value="Genomic_DNA"/>
</dbReference>
<dbReference type="InterPro" id="IPR011050">
    <property type="entry name" value="Pectin_lyase_fold/virulence"/>
</dbReference>
<dbReference type="SUPFAM" id="SSF51126">
    <property type="entry name" value="Pectin lyase-like"/>
    <property type="match status" value="2"/>
</dbReference>
<dbReference type="SMART" id="SM00710">
    <property type="entry name" value="PbH1"/>
    <property type="match status" value="4"/>
</dbReference>
<reference evidence="4 5" key="1">
    <citation type="journal article" date="2016" name="Nat. Commun.">
        <title>Thousands of microbial genomes shed light on interconnected biogeochemical processes in an aquifer system.</title>
        <authorList>
            <person name="Anantharaman K."/>
            <person name="Brown C.T."/>
            <person name="Hug L.A."/>
            <person name="Sharon I."/>
            <person name="Castelle C.J."/>
            <person name="Probst A.J."/>
            <person name="Thomas B.C."/>
            <person name="Singh A."/>
            <person name="Wilkins M.J."/>
            <person name="Karaoz U."/>
            <person name="Brodie E.L."/>
            <person name="Williams K.H."/>
            <person name="Hubbard S.S."/>
            <person name="Banfield J.F."/>
        </authorList>
    </citation>
    <scope>NUCLEOTIDE SEQUENCE [LARGE SCALE GENOMIC DNA]</scope>
</reference>
<gene>
    <name evidence="4" type="ORF">A2365_01605</name>
</gene>
<feature type="chain" id="PRO_5009582774" description="LTD domain-containing protein" evidence="2">
    <location>
        <begin position="22"/>
        <end position="1206"/>
    </location>
</feature>
<proteinExistence type="predicted"/>
<sequence>MKNFFIFSILICSFLPLLVSADEIELKERDEKAILSSLNQKISDKITEMVVLNSPDVKKEAIFVILQQEIKFEVLNSTIKEIGKMGINAVLKLTELILIKEVSVVTAIKEIEKLTVDQAREYATDWLLQKEVKVGNGNLDYYYQVQEKKWEKGKFPYIITYKQSSMDEGDIAISIYSSETVRPPLPSGAFQWEGGIDEIPPFILQITGRVRETNLGAYQWIKGPEFIFIFNEPVPEFEFKEPTFVDEIKSSFNRTIKAAEKVLGIGKEKVYKTISVVKNAWESLASFISEMKSLGGGANVSSPLVYEEKTKDHSELNESLLDLAKKIKEAMPKKEGDFSFFQDQIDDLSEQLDIVSQRISAIQSKNEPGSYEPGSFSIKEEGGEAEKDKEEVVVEIAKQKIEKKDEQPLVKTKKSSGGGGGAPPIVYCSVENQENPLMAVIFNEIAWMGTNNSANDEWIELKNLSGGQINLSGWQILDKENQIKIVFSNEESINDLFLLERTDDNTIPGIAADKIYSGALNDSSEQLYLFDNNCRIQDKIEGEYWPAGDKENKKSMERSPDFAWHTFSGEGYSTPGLENSISPVLPVVSESDEETTPIPEEPENNPEEEVKKIMINEIAWMGTKASANDEWIELYNPNEESVDILGWQLLFRPTEGEERITVFESVLNQQTPSIDPLGYFLLERTDDNVIFDEPADYIFKGALNDSGGSFELKDNYGRIVDSAYFPEGWPAGEKEGGKASMERIGEEWKTNNLVVKNGRDHDSNDIFGTPKAKNSRARSGINVYSLPFDDFDNITFYSESSPYIINSSITIPELKTLEIEPGTTLKFKDTHAKILVEGTLKAEGTEEKQILFTSLRENPFAGSWGRIHFKPNSTGSNLSYIILEYGGGDPAGTPCSDNMAGILSEAPISIANSIIRNNEKNGIYLKNTSSIIENVKIIGNQPCIAGENAKYGGHGIRAEKGSLEVKNCLFEGNTIGLKLDEIENVLAKENIFNDNEKAITMFRSSANFVSNIAENNGVEGIWISDSLPESSFWTNNLPFIISGKLRISEGSKLEIEKGAVLKFKDSYSKISVGGTLKVSGEEGQEVLFSPLKEDPSPGSWDKIEFDPTSIDSEINYAIFEYAGGGYGTPCNPTMSTLLIKETSVLISNVTVKNSQYRGIYLIDSNSVLNNVNIENTVKCMDIYGGYDITVEGGNPVINSEEHQDLP</sequence>
<feature type="signal peptide" evidence="2">
    <location>
        <begin position="1"/>
        <end position="21"/>
    </location>
</feature>
<dbReference type="InterPro" id="IPR039448">
    <property type="entry name" value="Beta_helix"/>
</dbReference>
<name>A0A1G2EPT5_9BACT</name>
<comment type="caution">
    <text evidence="4">The sequence shown here is derived from an EMBL/GenBank/DDBJ whole genome shotgun (WGS) entry which is preliminary data.</text>
</comment>
<dbReference type="InterPro" id="IPR006626">
    <property type="entry name" value="PbH1"/>
</dbReference>
<keyword evidence="2" id="KW-0732">Signal</keyword>